<dbReference type="STRING" id="1314777.A0A164SJ62"/>
<organism evidence="3 4">
    <name type="scientific">Sistotremastrum niveocremeum HHB9708</name>
    <dbReference type="NCBI Taxonomy" id="1314777"/>
    <lineage>
        <taxon>Eukaryota</taxon>
        <taxon>Fungi</taxon>
        <taxon>Dikarya</taxon>
        <taxon>Basidiomycota</taxon>
        <taxon>Agaricomycotina</taxon>
        <taxon>Agaricomycetes</taxon>
        <taxon>Sistotremastrales</taxon>
        <taxon>Sistotremastraceae</taxon>
        <taxon>Sertulicium</taxon>
        <taxon>Sertulicium niveocremeum</taxon>
    </lineage>
</organism>
<gene>
    <name evidence="3" type="ORF">SISNIDRAFT_467474</name>
</gene>
<dbReference type="EMBL" id="KV419414">
    <property type="protein sequence ID" value="KZS91539.1"/>
    <property type="molecule type" value="Genomic_DNA"/>
</dbReference>
<evidence type="ECO:0000259" key="2">
    <source>
        <dbReference type="PROSITE" id="PS00028"/>
    </source>
</evidence>
<dbReference type="InterPro" id="IPR013087">
    <property type="entry name" value="Znf_C2H2_type"/>
</dbReference>
<reference evidence="3 4" key="1">
    <citation type="journal article" date="2016" name="Mol. Biol. Evol.">
        <title>Comparative Genomics of Early-Diverging Mushroom-Forming Fungi Provides Insights into the Origins of Lignocellulose Decay Capabilities.</title>
        <authorList>
            <person name="Nagy L.G."/>
            <person name="Riley R."/>
            <person name="Tritt A."/>
            <person name="Adam C."/>
            <person name="Daum C."/>
            <person name="Floudas D."/>
            <person name="Sun H."/>
            <person name="Yadav J.S."/>
            <person name="Pangilinan J."/>
            <person name="Larsson K.H."/>
            <person name="Matsuura K."/>
            <person name="Barry K."/>
            <person name="Labutti K."/>
            <person name="Kuo R."/>
            <person name="Ohm R.A."/>
            <person name="Bhattacharya S.S."/>
            <person name="Shirouzu T."/>
            <person name="Yoshinaga Y."/>
            <person name="Martin F.M."/>
            <person name="Grigoriev I.V."/>
            <person name="Hibbett D.S."/>
        </authorList>
    </citation>
    <scope>NUCLEOTIDE SEQUENCE [LARGE SCALE GENOMIC DNA]</scope>
    <source>
        <strain evidence="3 4">HHB9708</strain>
    </source>
</reference>
<evidence type="ECO:0000256" key="1">
    <source>
        <dbReference type="SAM" id="MobiDB-lite"/>
    </source>
</evidence>
<feature type="domain" description="C2H2-type" evidence="2">
    <location>
        <begin position="221"/>
        <end position="242"/>
    </location>
</feature>
<proteinExistence type="predicted"/>
<feature type="compositionally biased region" description="Pro residues" evidence="1">
    <location>
        <begin position="15"/>
        <end position="40"/>
    </location>
</feature>
<keyword evidence="4" id="KW-1185">Reference proteome</keyword>
<dbReference type="Proteomes" id="UP000076722">
    <property type="component" value="Unassembled WGS sequence"/>
</dbReference>
<dbReference type="AlphaFoldDB" id="A0A164SJ62"/>
<accession>A0A164SJ62</accession>
<evidence type="ECO:0000313" key="4">
    <source>
        <dbReference type="Proteomes" id="UP000076722"/>
    </source>
</evidence>
<dbReference type="PROSITE" id="PS00028">
    <property type="entry name" value="ZINC_FINGER_C2H2_1"/>
    <property type="match status" value="1"/>
</dbReference>
<evidence type="ECO:0000313" key="3">
    <source>
        <dbReference type="EMBL" id="KZS91539.1"/>
    </source>
</evidence>
<feature type="non-terminal residue" evidence="3">
    <location>
        <position position="856"/>
    </location>
</feature>
<feature type="region of interest" description="Disordered" evidence="1">
    <location>
        <begin position="15"/>
        <end position="86"/>
    </location>
</feature>
<feature type="compositionally biased region" description="Polar residues" evidence="1">
    <location>
        <begin position="54"/>
        <end position="65"/>
    </location>
</feature>
<dbReference type="OrthoDB" id="2507344at2759"/>
<protein>
    <recommendedName>
        <fullName evidence="2">C2H2-type domain-containing protein</fullName>
    </recommendedName>
</protein>
<sequence length="856" mass="95660">MTVDLTHFSLIGVAHPPPVPPQPNPAIPIPPPLPLPPPPASSHSHSVAELPSLPSHSIPNDETLSPTPPTFSDAESSPFDIDDEFSDSDSDIDEVIAASHSVTIQPSQVLNLYQSAHPAQDLTVVPGTESFMTTANHPLFAMGYVIHPGFRVAICTGCSIAVSPAKLILHAKNHRHPILPSLEVDKVVNDFSLVEPSDVTRLAVGPPIPYLVAPESNFFGCPACSYAVRASSGVYTHINQVHPEFPNAKPVPQVYVQRLTNEKKVGYFQVDPSMSSNQDAGDVGDFIRLATAERESRVKTYQRQPPTVKHLDLWSSESKWHEALAGAARSDLYALGRFPTAKDPSDAWLQPFRAAVLSYFASTKSDVHHLSPEVLAQLNDPLPANYAPDAREHLQHQEAISLQRYAEYGYQILSIILRSIHSPCPNFPLSLSPAQQLAADDLYHHLHQPELSKASLQPLIHSLLFSLIQPYDTTRARNDFSCPLIRALVVSNLTEAGPFKNPHAISGCFSRLQWCIRGCVAKEIVNRPFPKQEHEAALRLHPLTIERQPTPFSRLRTFIHIVTRVAKGTPSKPTATWSRDHQSMDVSGTHIEITKVREGVPNAIDACDEELHEDILRGLKYPELDTHLHAMLDPNNHDVIGYDQIRSKAPGYSFLTDPRNGFTPFRYCLFRDLLHLPPHLNRFWIHGRLNPAELDRFFDQTKSFMEKFVIVSHVTCGGPSRASEVDTTVICVLIDGDRKLYLCKDHVCLLSTYSKTRHITGKDKMVMKALPPKVAFLLLKYLILVRPCEELFAPHVGMSLLQQENYSTHLFVAHGNVMKQELLRQLMRKISKDFFGGSFSWNQYRHFIKAVLLFIT</sequence>
<name>A0A164SJ62_9AGAM</name>